<gene>
    <name evidence="1" type="ORF">SAMN05444274_101567</name>
</gene>
<protein>
    <submittedName>
        <fullName evidence="1">Uncharacterized protein</fullName>
    </submittedName>
</protein>
<dbReference type="AlphaFoldDB" id="A0A1M4U463"/>
<dbReference type="RefSeq" id="WP_139249593.1">
    <property type="nucleotide sequence ID" value="NZ_FQUM01000001.1"/>
</dbReference>
<evidence type="ECO:0000313" key="1">
    <source>
        <dbReference type="EMBL" id="SHE51440.1"/>
    </source>
</evidence>
<proteinExistence type="predicted"/>
<organism evidence="1 2">
    <name type="scientific">Mariniphaga anaerophila</name>
    <dbReference type="NCBI Taxonomy" id="1484053"/>
    <lineage>
        <taxon>Bacteria</taxon>
        <taxon>Pseudomonadati</taxon>
        <taxon>Bacteroidota</taxon>
        <taxon>Bacteroidia</taxon>
        <taxon>Marinilabiliales</taxon>
        <taxon>Prolixibacteraceae</taxon>
        <taxon>Mariniphaga</taxon>
    </lineage>
</organism>
<accession>A0A1M4U463</accession>
<sequence>MKLRQLDTNWRKNHTFLYKHDLIEYHCKVKYLPFGIENKEKYNDLDLSKIYTPVYHFEFKALNTKESIYRSHWIMPYSLAWFLGNYPESTIEDMAVYAARENGYLQRIEEANRILQRGTQLSIFLNYPNERKS</sequence>
<name>A0A1M4U463_9BACT</name>
<keyword evidence="2" id="KW-1185">Reference proteome</keyword>
<dbReference type="OrthoDB" id="9928266at2"/>
<dbReference type="EMBL" id="FQUM01000001">
    <property type="protein sequence ID" value="SHE51440.1"/>
    <property type="molecule type" value="Genomic_DNA"/>
</dbReference>
<dbReference type="Proteomes" id="UP000184164">
    <property type="component" value="Unassembled WGS sequence"/>
</dbReference>
<evidence type="ECO:0000313" key="2">
    <source>
        <dbReference type="Proteomes" id="UP000184164"/>
    </source>
</evidence>
<reference evidence="2" key="1">
    <citation type="submission" date="2016-11" db="EMBL/GenBank/DDBJ databases">
        <authorList>
            <person name="Varghese N."/>
            <person name="Submissions S."/>
        </authorList>
    </citation>
    <scope>NUCLEOTIDE SEQUENCE [LARGE SCALE GENOMIC DNA]</scope>
    <source>
        <strain evidence="2">DSM 26910</strain>
    </source>
</reference>